<keyword evidence="2" id="KW-1185">Reference proteome</keyword>
<dbReference type="InParanoid" id="A7TD25"/>
<feature type="non-terminal residue" evidence="1">
    <location>
        <position position="136"/>
    </location>
</feature>
<gene>
    <name evidence="1" type="ORF">NEMVEDRAFT_v1g225488</name>
</gene>
<protein>
    <submittedName>
        <fullName evidence="1">Uncharacterized protein</fullName>
    </submittedName>
</protein>
<organism evidence="1 2">
    <name type="scientific">Nematostella vectensis</name>
    <name type="common">Starlet sea anemone</name>
    <dbReference type="NCBI Taxonomy" id="45351"/>
    <lineage>
        <taxon>Eukaryota</taxon>
        <taxon>Metazoa</taxon>
        <taxon>Cnidaria</taxon>
        <taxon>Anthozoa</taxon>
        <taxon>Hexacorallia</taxon>
        <taxon>Actiniaria</taxon>
        <taxon>Edwardsiidae</taxon>
        <taxon>Nematostella</taxon>
    </lineage>
</organism>
<reference evidence="1 2" key="1">
    <citation type="journal article" date="2007" name="Science">
        <title>Sea anemone genome reveals ancestral eumetazoan gene repertoire and genomic organization.</title>
        <authorList>
            <person name="Putnam N.H."/>
            <person name="Srivastava M."/>
            <person name="Hellsten U."/>
            <person name="Dirks B."/>
            <person name="Chapman J."/>
            <person name="Salamov A."/>
            <person name="Terry A."/>
            <person name="Shapiro H."/>
            <person name="Lindquist E."/>
            <person name="Kapitonov V.V."/>
            <person name="Jurka J."/>
            <person name="Genikhovich G."/>
            <person name="Grigoriev I.V."/>
            <person name="Lucas S.M."/>
            <person name="Steele R.E."/>
            <person name="Finnerty J.R."/>
            <person name="Technau U."/>
            <person name="Martindale M.Q."/>
            <person name="Rokhsar D.S."/>
        </authorList>
    </citation>
    <scope>NUCLEOTIDE SEQUENCE [LARGE SCALE GENOMIC DNA]</scope>
    <source>
        <strain evidence="2">CH2 X CH6</strain>
    </source>
</reference>
<sequence>PIPSDDNDIIFICITPIPSDDNDIIFICRTPIPSDDNDIIFICITPIPSDDNDIIFICRTPIPSDDNDIIFICTAPTLSEDEDDEYEDNLAWDDSAIPVAGGSTPVNGSFYPAIGGPFSALTPSMWPQDILSRIQQ</sequence>
<dbReference type="PhylomeDB" id="A7TD25"/>
<feature type="non-terminal residue" evidence="1">
    <location>
        <position position="1"/>
    </location>
</feature>
<dbReference type="Proteomes" id="UP000001593">
    <property type="component" value="Unassembled WGS sequence"/>
</dbReference>
<evidence type="ECO:0000313" key="1">
    <source>
        <dbReference type="EMBL" id="EDO26031.1"/>
    </source>
</evidence>
<dbReference type="HOGENOM" id="CLU_1880635_0_0_1"/>
<accession>A7TD25</accession>
<evidence type="ECO:0000313" key="2">
    <source>
        <dbReference type="Proteomes" id="UP000001593"/>
    </source>
</evidence>
<proteinExistence type="predicted"/>
<dbReference type="EMBL" id="DS477176">
    <property type="protein sequence ID" value="EDO26031.1"/>
    <property type="molecule type" value="Genomic_DNA"/>
</dbReference>
<name>A7TD25_NEMVE</name>
<dbReference type="AlphaFoldDB" id="A7TD25"/>